<evidence type="ECO:0000313" key="3">
    <source>
        <dbReference type="Proteomes" id="UP001195914"/>
    </source>
</evidence>
<evidence type="ECO:0000256" key="1">
    <source>
        <dbReference type="SAM" id="MobiDB-lite"/>
    </source>
</evidence>
<dbReference type="Gene3D" id="3.40.470.10">
    <property type="entry name" value="Uracil-DNA glycosylase-like domain"/>
    <property type="match status" value="1"/>
</dbReference>
<gene>
    <name evidence="2" type="ORF">X943_002536</name>
</gene>
<feature type="region of interest" description="Disordered" evidence="1">
    <location>
        <begin position="28"/>
        <end position="57"/>
    </location>
</feature>
<dbReference type="SUPFAM" id="SSF52141">
    <property type="entry name" value="Uracil-DNA glycosylase-like"/>
    <property type="match status" value="1"/>
</dbReference>
<protein>
    <submittedName>
        <fullName evidence="2">Uracil-DNA glycosylase family protein</fullName>
    </submittedName>
</protein>
<dbReference type="InterPro" id="IPR036895">
    <property type="entry name" value="Uracil-DNA_glycosylase-like_sf"/>
</dbReference>
<keyword evidence="3" id="KW-1185">Reference proteome</keyword>
<comment type="caution">
    <text evidence="2">The sequence shown here is derived from an EMBL/GenBank/DDBJ whole genome shotgun (WGS) entry which is preliminary data.</text>
</comment>
<reference evidence="2" key="1">
    <citation type="journal article" date="2014" name="Nucleic Acids Res.">
        <title>The evolutionary dynamics of variant antigen genes in Babesia reveal a history of genomic innovation underlying host-parasite interaction.</title>
        <authorList>
            <person name="Jackson A.P."/>
            <person name="Otto T.D."/>
            <person name="Darby A."/>
            <person name="Ramaprasad A."/>
            <person name="Xia D."/>
            <person name="Echaide I.E."/>
            <person name="Farber M."/>
            <person name="Gahlot S."/>
            <person name="Gamble J."/>
            <person name="Gupta D."/>
            <person name="Gupta Y."/>
            <person name="Jackson L."/>
            <person name="Malandrin L."/>
            <person name="Malas T.B."/>
            <person name="Moussa E."/>
            <person name="Nair M."/>
            <person name="Reid A.J."/>
            <person name="Sanders M."/>
            <person name="Sharma J."/>
            <person name="Tracey A."/>
            <person name="Quail M.A."/>
            <person name="Weir W."/>
            <person name="Wastling J.M."/>
            <person name="Hall N."/>
            <person name="Willadsen P."/>
            <person name="Lingelbach K."/>
            <person name="Shiels B."/>
            <person name="Tait A."/>
            <person name="Berriman M."/>
            <person name="Allred D.R."/>
            <person name="Pain A."/>
        </authorList>
    </citation>
    <scope>NUCLEOTIDE SEQUENCE</scope>
    <source>
        <strain evidence="2">1802A</strain>
    </source>
</reference>
<feature type="compositionally biased region" description="Low complexity" evidence="1">
    <location>
        <begin position="28"/>
        <end position="45"/>
    </location>
</feature>
<dbReference type="Proteomes" id="UP001195914">
    <property type="component" value="Unassembled WGS sequence"/>
</dbReference>
<evidence type="ECO:0000313" key="2">
    <source>
        <dbReference type="EMBL" id="KAK1933178.1"/>
    </source>
</evidence>
<organism evidence="2 3">
    <name type="scientific">Babesia divergens</name>
    <dbReference type="NCBI Taxonomy" id="32595"/>
    <lineage>
        <taxon>Eukaryota</taxon>
        <taxon>Sar</taxon>
        <taxon>Alveolata</taxon>
        <taxon>Apicomplexa</taxon>
        <taxon>Aconoidasida</taxon>
        <taxon>Piroplasmida</taxon>
        <taxon>Babesiidae</taxon>
        <taxon>Babesia</taxon>
    </lineage>
</organism>
<dbReference type="AlphaFoldDB" id="A0AAD9G7B7"/>
<name>A0AAD9G7B7_BABDI</name>
<reference evidence="2" key="2">
    <citation type="submission" date="2021-05" db="EMBL/GenBank/DDBJ databases">
        <authorList>
            <person name="Pain A."/>
        </authorList>
    </citation>
    <scope>NUCLEOTIDE SEQUENCE</scope>
    <source>
        <strain evidence="2">1802A</strain>
    </source>
</reference>
<dbReference type="EMBL" id="JAHBMH010000073">
    <property type="protein sequence ID" value="KAK1933178.1"/>
    <property type="molecule type" value="Genomic_DNA"/>
</dbReference>
<accession>A0AAD9G7B7</accession>
<proteinExistence type="predicted"/>
<sequence length="126" mass="13715">MTKRLITEFFGATRDSAKKRAHNLIAADAGSAAASDTAPSTSEADPTTTLSDEGLSSVQPSSVVPLVKGFLGSEWGSHLEDELRKPYFEQLWSKVAKDRATKKVYPPEHLVFNAFKLVPYVLSTVC</sequence>